<accession>A0A370I9R0</accession>
<dbReference type="Gene3D" id="3.10.490.10">
    <property type="entry name" value="Gamma-glutamyl cyclotransferase-like"/>
    <property type="match status" value="1"/>
</dbReference>
<name>A0A370I9R0_9NOCA</name>
<dbReference type="RefSeq" id="WP_114755573.1">
    <property type="nucleotide sequence ID" value="NZ_QQBC01000003.1"/>
</dbReference>
<reference evidence="1 2" key="1">
    <citation type="submission" date="2018-07" db="EMBL/GenBank/DDBJ databases">
        <title>Genomic Encyclopedia of Type Strains, Phase IV (KMG-IV): sequencing the most valuable type-strain genomes for metagenomic binning, comparative biology and taxonomic classification.</title>
        <authorList>
            <person name="Goeker M."/>
        </authorList>
    </citation>
    <scope>NUCLEOTIDE SEQUENCE [LARGE SCALE GENOMIC DNA]</scope>
    <source>
        <strain evidence="1 2">DSM 44290</strain>
    </source>
</reference>
<keyword evidence="2" id="KW-1185">Reference proteome</keyword>
<evidence type="ECO:0008006" key="3">
    <source>
        <dbReference type="Google" id="ProtNLM"/>
    </source>
</evidence>
<dbReference type="AlphaFoldDB" id="A0A370I9R0"/>
<protein>
    <recommendedName>
        <fullName evidence="3">Histone deacetylase</fullName>
    </recommendedName>
</protein>
<gene>
    <name evidence="1" type="ORF">DFR76_103451</name>
</gene>
<evidence type="ECO:0000313" key="1">
    <source>
        <dbReference type="EMBL" id="RDI67380.1"/>
    </source>
</evidence>
<organism evidence="1 2">
    <name type="scientific">Nocardia pseudobrasiliensis</name>
    <dbReference type="NCBI Taxonomy" id="45979"/>
    <lineage>
        <taxon>Bacteria</taxon>
        <taxon>Bacillati</taxon>
        <taxon>Actinomycetota</taxon>
        <taxon>Actinomycetes</taxon>
        <taxon>Mycobacteriales</taxon>
        <taxon>Nocardiaceae</taxon>
        <taxon>Nocardia</taxon>
    </lineage>
</organism>
<sequence>MTIIESIDDGHIWYAAYGSNLHARRLAYYIAGGTPPWTAHTYPGFRDGTPPRRTVPLRLPGTIYFAWQSPVWGGGVAFYADSPEPDWPVGAAARGYLLGRTQFADLLTQEMYRVPGQWYEPDLDQLLAAGCLRLGSGRYETLLHVGDLEGCPIVTFTAPWDPATVRLRRPAPGYLAMLAAGLREAHEWDQERVIEYLAALPGVHGQYDAAELAALAELPWQLP</sequence>
<dbReference type="EMBL" id="QQBC01000003">
    <property type="protein sequence ID" value="RDI67380.1"/>
    <property type="molecule type" value="Genomic_DNA"/>
</dbReference>
<dbReference type="Proteomes" id="UP000254869">
    <property type="component" value="Unassembled WGS sequence"/>
</dbReference>
<comment type="caution">
    <text evidence="1">The sequence shown here is derived from an EMBL/GenBank/DDBJ whole genome shotgun (WGS) entry which is preliminary data.</text>
</comment>
<evidence type="ECO:0000313" key="2">
    <source>
        <dbReference type="Proteomes" id="UP000254869"/>
    </source>
</evidence>
<proteinExistence type="predicted"/>
<dbReference type="STRING" id="1210086.GCA_001613105_04361"/>